<dbReference type="EMBL" id="UYRR01041291">
    <property type="protein sequence ID" value="VDK80881.1"/>
    <property type="molecule type" value="Genomic_DNA"/>
</dbReference>
<dbReference type="WBParaSite" id="ASIM_0002153701-mRNA-1">
    <property type="protein sequence ID" value="ASIM_0002153701-mRNA-1"/>
    <property type="gene ID" value="ASIM_0002153701"/>
</dbReference>
<evidence type="ECO:0000313" key="2">
    <source>
        <dbReference type="Proteomes" id="UP000267096"/>
    </source>
</evidence>
<gene>
    <name evidence="1" type="ORF">ASIM_LOCUS20904</name>
</gene>
<evidence type="ECO:0000313" key="3">
    <source>
        <dbReference type="WBParaSite" id="ASIM_0002153701-mRNA-1"/>
    </source>
</evidence>
<accession>A0A0M3KKK6</accession>
<organism evidence="3">
    <name type="scientific">Anisakis simplex</name>
    <name type="common">Herring worm</name>
    <dbReference type="NCBI Taxonomy" id="6269"/>
    <lineage>
        <taxon>Eukaryota</taxon>
        <taxon>Metazoa</taxon>
        <taxon>Ecdysozoa</taxon>
        <taxon>Nematoda</taxon>
        <taxon>Chromadorea</taxon>
        <taxon>Rhabditida</taxon>
        <taxon>Spirurina</taxon>
        <taxon>Ascaridomorpha</taxon>
        <taxon>Ascaridoidea</taxon>
        <taxon>Anisakidae</taxon>
        <taxon>Anisakis</taxon>
        <taxon>Anisakis simplex complex</taxon>
    </lineage>
</organism>
<dbReference type="AlphaFoldDB" id="A0A0M3KKK6"/>
<sequence>MGSITLSTMEEYQDKRLKTVLYYTKNWGIEWWCVIQSIFIYKFRIGSIGGKVADVLGGEKLKAPNSQQQTFLAEGGRTSDPVEVRILIYGESTGGSLCIFQDKRSNGAVACDFGGDEKDVGPARGSDHFK</sequence>
<keyword evidence="2" id="KW-1185">Reference proteome</keyword>
<reference evidence="1 2" key="2">
    <citation type="submission" date="2018-11" db="EMBL/GenBank/DDBJ databases">
        <authorList>
            <consortium name="Pathogen Informatics"/>
        </authorList>
    </citation>
    <scope>NUCLEOTIDE SEQUENCE [LARGE SCALE GENOMIC DNA]</scope>
</reference>
<dbReference type="Proteomes" id="UP000267096">
    <property type="component" value="Unassembled WGS sequence"/>
</dbReference>
<protein>
    <submittedName>
        <fullName evidence="3">Peptidase_S9 domain-containing protein</fullName>
    </submittedName>
</protein>
<evidence type="ECO:0000313" key="1">
    <source>
        <dbReference type="EMBL" id="VDK80881.1"/>
    </source>
</evidence>
<name>A0A0M3KKK6_ANISI</name>
<reference evidence="3" key="1">
    <citation type="submission" date="2017-02" db="UniProtKB">
        <authorList>
            <consortium name="WormBaseParasite"/>
        </authorList>
    </citation>
    <scope>IDENTIFICATION</scope>
</reference>
<proteinExistence type="predicted"/>